<dbReference type="KEGG" id="mdu:MDUV_33100"/>
<dbReference type="Gene3D" id="3.10.20.90">
    <property type="entry name" value="Phosphatidylinositol 3-kinase Catalytic Subunit, Chain A, domain 1"/>
    <property type="match status" value="1"/>
</dbReference>
<dbReference type="Proteomes" id="UP000467006">
    <property type="component" value="Chromosome"/>
</dbReference>
<dbReference type="InterPro" id="IPR044049">
    <property type="entry name" value="EccD_transm"/>
</dbReference>
<sequence>MRDSQLRLTVVAPRSDSPVVDVTVAADCPVGTVVPDLVDVVIGAAATASPRRWHVSRSTGGLLDTSKTLRDNGVGDGDILLLDAVGAPAPRLVPVDAASVVADCARTHSASAGPAVREGVGLLVVAVLITVLVGSGRPEPGLWVAAALSAAAATVVLADRRCPLPATFSVGAALLAAVTGYLASPGALWQFGATVAAAAGCAMSLLLRHAMGPVAHVAIAHTAIAAAAGAVVVAGAVSAAARLPVEAGGAALATVSVAALTAAARIVVGLGGLSPSRPTVTADRAAAAQRVLTGLTVGWAAAAALGAVAAVVGRTPAGGTALALAAMVGLALLLRAHGHADPARRVALRTAGAVGFGAAFIGATVTYPAAAAWLCAVAATAGVAAAYRRGGGGQRNPVARQALQVVEYAAVAAVVPFALWTAGVYGWARGLGLP</sequence>
<dbReference type="AlphaFoldDB" id="A0A7I7K2R2"/>
<protein>
    <recommendedName>
        <fullName evidence="7">EccD-like transmembrane domain-containing protein</fullName>
    </recommendedName>
</protein>
<keyword evidence="3" id="KW-1003">Cell membrane</keyword>
<dbReference type="Pfam" id="PF08817">
    <property type="entry name" value="YukD"/>
    <property type="match status" value="1"/>
</dbReference>
<keyword evidence="4" id="KW-0812">Transmembrane</keyword>
<dbReference type="EMBL" id="AP022563">
    <property type="protein sequence ID" value="BBX18450.1"/>
    <property type="molecule type" value="Genomic_DNA"/>
</dbReference>
<dbReference type="InterPro" id="IPR024962">
    <property type="entry name" value="YukD-like"/>
</dbReference>
<reference evidence="8 9" key="1">
    <citation type="journal article" date="2019" name="Emerg. Microbes Infect.">
        <title>Comprehensive subspecies identification of 175 nontuberculous mycobacteria species based on 7547 genomic profiles.</title>
        <authorList>
            <person name="Matsumoto Y."/>
            <person name="Kinjo T."/>
            <person name="Motooka D."/>
            <person name="Nabeya D."/>
            <person name="Jung N."/>
            <person name="Uechi K."/>
            <person name="Horii T."/>
            <person name="Iida T."/>
            <person name="Fujita J."/>
            <person name="Nakamura S."/>
        </authorList>
    </citation>
    <scope>NUCLEOTIDE SEQUENCE [LARGE SCALE GENOMIC DNA]</scope>
    <source>
        <strain evidence="8 9">JCM 6396</strain>
    </source>
</reference>
<dbReference type="InterPro" id="IPR006707">
    <property type="entry name" value="T7SS_EccD"/>
</dbReference>
<keyword evidence="6" id="KW-0472">Membrane</keyword>
<evidence type="ECO:0000259" key="7">
    <source>
        <dbReference type="Pfam" id="PF19053"/>
    </source>
</evidence>
<dbReference type="GO" id="GO:0005886">
    <property type="term" value="C:plasma membrane"/>
    <property type="evidence" value="ECO:0007669"/>
    <property type="project" value="UniProtKB-SubCell"/>
</dbReference>
<evidence type="ECO:0000313" key="8">
    <source>
        <dbReference type="EMBL" id="BBX18450.1"/>
    </source>
</evidence>
<dbReference type="OrthoDB" id="4156660at2"/>
<comment type="subcellular location">
    <subcellularLocation>
        <location evidence="1">Cell membrane</location>
        <topology evidence="1">Multi-pass membrane protein</topology>
    </subcellularLocation>
</comment>
<accession>A0A7I7K2R2</accession>
<dbReference type="NCBIfam" id="TIGR03920">
    <property type="entry name" value="T7SS_EccD"/>
    <property type="match status" value="1"/>
</dbReference>
<feature type="domain" description="EccD-like transmembrane" evidence="7">
    <location>
        <begin position="120"/>
        <end position="431"/>
    </location>
</feature>
<dbReference type="RefSeq" id="WP_098004191.1">
    <property type="nucleotide sequence ID" value="NZ_AP022563.1"/>
</dbReference>
<dbReference type="Pfam" id="PF19053">
    <property type="entry name" value="EccD"/>
    <property type="match status" value="1"/>
</dbReference>
<evidence type="ECO:0000313" key="9">
    <source>
        <dbReference type="Proteomes" id="UP000467006"/>
    </source>
</evidence>
<evidence type="ECO:0000256" key="6">
    <source>
        <dbReference type="ARBA" id="ARBA00023136"/>
    </source>
</evidence>
<evidence type="ECO:0000256" key="3">
    <source>
        <dbReference type="ARBA" id="ARBA00022475"/>
    </source>
</evidence>
<name>A0A7I7K2R2_9MYCO</name>
<comment type="similarity">
    <text evidence="2">Belongs to the EccD/Snm4 family.</text>
</comment>
<keyword evidence="5" id="KW-1133">Transmembrane helix</keyword>
<organism evidence="8 9">
    <name type="scientific">Mycolicibacterium duvalii</name>
    <dbReference type="NCBI Taxonomy" id="39688"/>
    <lineage>
        <taxon>Bacteria</taxon>
        <taxon>Bacillati</taxon>
        <taxon>Actinomycetota</taxon>
        <taxon>Actinomycetes</taxon>
        <taxon>Mycobacteriales</taxon>
        <taxon>Mycobacteriaceae</taxon>
        <taxon>Mycolicibacterium</taxon>
    </lineage>
</organism>
<evidence type="ECO:0000256" key="1">
    <source>
        <dbReference type="ARBA" id="ARBA00004651"/>
    </source>
</evidence>
<evidence type="ECO:0000256" key="4">
    <source>
        <dbReference type="ARBA" id="ARBA00022692"/>
    </source>
</evidence>
<proteinExistence type="inferred from homology"/>
<keyword evidence="9" id="KW-1185">Reference proteome</keyword>
<evidence type="ECO:0000256" key="5">
    <source>
        <dbReference type="ARBA" id="ARBA00022989"/>
    </source>
</evidence>
<evidence type="ECO:0000256" key="2">
    <source>
        <dbReference type="ARBA" id="ARBA00006162"/>
    </source>
</evidence>
<gene>
    <name evidence="8" type="ORF">MDUV_33100</name>
</gene>